<dbReference type="GO" id="GO:0009097">
    <property type="term" value="P:isoleucine biosynthetic process"/>
    <property type="evidence" value="ECO:0007669"/>
    <property type="project" value="TreeGrafter"/>
</dbReference>
<feature type="domain" description="Tryptophan synthase beta chain-like PALP" evidence="6">
    <location>
        <begin position="21"/>
        <end position="311"/>
    </location>
</feature>
<dbReference type="InterPro" id="IPR001926">
    <property type="entry name" value="TrpB-like_PALP"/>
</dbReference>
<dbReference type="OrthoDB" id="9811476at2"/>
<dbReference type="SUPFAM" id="SSF53686">
    <property type="entry name" value="Tryptophan synthase beta subunit-like PLP-dependent enzymes"/>
    <property type="match status" value="1"/>
</dbReference>
<dbReference type="EMBL" id="CABPRZ010000015">
    <property type="protein sequence ID" value="VVE29125.1"/>
    <property type="molecule type" value="Genomic_DNA"/>
</dbReference>
<dbReference type="GO" id="GO:0006565">
    <property type="term" value="P:L-serine catabolic process"/>
    <property type="evidence" value="ECO:0007669"/>
    <property type="project" value="TreeGrafter"/>
</dbReference>
<comment type="similarity">
    <text evidence="2">Belongs to the serine/threonine dehydratase family.</text>
</comment>
<evidence type="ECO:0000256" key="5">
    <source>
        <dbReference type="SAM" id="MobiDB-lite"/>
    </source>
</evidence>
<dbReference type="InterPro" id="IPR050147">
    <property type="entry name" value="Ser/Thr_Dehydratase"/>
</dbReference>
<protein>
    <submittedName>
        <fullName evidence="7">Serine dehydratase</fullName>
    </submittedName>
</protein>
<comment type="cofactor">
    <cofactor evidence="1">
        <name>pyridoxal 5'-phosphate</name>
        <dbReference type="ChEBI" id="CHEBI:597326"/>
    </cofactor>
</comment>
<organism evidence="7 8">
    <name type="scientific">Pandoraea terrae</name>
    <dbReference type="NCBI Taxonomy" id="1537710"/>
    <lineage>
        <taxon>Bacteria</taxon>
        <taxon>Pseudomonadati</taxon>
        <taxon>Pseudomonadota</taxon>
        <taxon>Betaproteobacteria</taxon>
        <taxon>Burkholderiales</taxon>
        <taxon>Burkholderiaceae</taxon>
        <taxon>Pandoraea</taxon>
    </lineage>
</organism>
<dbReference type="GO" id="GO:0004794">
    <property type="term" value="F:threonine deaminase activity"/>
    <property type="evidence" value="ECO:0007669"/>
    <property type="project" value="TreeGrafter"/>
</dbReference>
<evidence type="ECO:0000313" key="7">
    <source>
        <dbReference type="EMBL" id="VVE29125.1"/>
    </source>
</evidence>
<evidence type="ECO:0000259" key="6">
    <source>
        <dbReference type="Pfam" id="PF00291"/>
    </source>
</evidence>
<keyword evidence="4" id="KW-0456">Lyase</keyword>
<dbReference type="InterPro" id="IPR036052">
    <property type="entry name" value="TrpB-like_PALP_sf"/>
</dbReference>
<dbReference type="FunFam" id="3.40.50.1100:FF:000005">
    <property type="entry name" value="Threonine dehydratase catabolic"/>
    <property type="match status" value="1"/>
</dbReference>
<dbReference type="AlphaFoldDB" id="A0A5E4WZD8"/>
<dbReference type="Gene3D" id="3.40.50.1100">
    <property type="match status" value="2"/>
</dbReference>
<keyword evidence="3" id="KW-0663">Pyridoxal phosphate</keyword>
<dbReference type="PANTHER" id="PTHR48078">
    <property type="entry name" value="THREONINE DEHYDRATASE, MITOCHONDRIAL-RELATED"/>
    <property type="match status" value="1"/>
</dbReference>
<proteinExistence type="inferred from homology"/>
<dbReference type="GO" id="GO:0003941">
    <property type="term" value="F:L-serine ammonia-lyase activity"/>
    <property type="evidence" value="ECO:0007669"/>
    <property type="project" value="TreeGrafter"/>
</dbReference>
<dbReference type="RefSeq" id="WP_150698297.1">
    <property type="nucleotide sequence ID" value="NZ_CABPRZ010000015.1"/>
</dbReference>
<gene>
    <name evidence="7" type="ORF">PTE30175_03459</name>
</gene>
<evidence type="ECO:0000256" key="3">
    <source>
        <dbReference type="ARBA" id="ARBA00022898"/>
    </source>
</evidence>
<feature type="region of interest" description="Disordered" evidence="5">
    <location>
        <begin position="219"/>
        <end position="240"/>
    </location>
</feature>
<dbReference type="Proteomes" id="UP000414233">
    <property type="component" value="Unassembled WGS sequence"/>
</dbReference>
<sequence>MQDTFSFSNIQQAADRLKGKVVRTPILESSMLDQTAGCRVLVKAESLQRTGAFKYRGALNKLLSLTPEVRQRGVVAFSSGNHGHAVAAAAAYVGCSAVIVLPKDAAAIKIENCRWWGAEIVLYDPDTEDREEVGRRVAGPRGMLVVPPFDDYDIIAGQGTAGLELAEQLAEEGIRPDAFVVPCSGGGLASGAVTAMKQAYPDLPCFFVEPAGLEKMAPSVREGTPRKRPPGPPTVMDGLSGPVAGTRTSRILRECAATGLSVSDDEVLDAMSTAFRYLKLVLEPAGAATLAAVLKRKADFEGKSVAVICSGGNVDPSVFIRALHAS</sequence>
<evidence type="ECO:0000256" key="2">
    <source>
        <dbReference type="ARBA" id="ARBA00010869"/>
    </source>
</evidence>
<dbReference type="CDD" id="cd01562">
    <property type="entry name" value="Thr-dehyd"/>
    <property type="match status" value="1"/>
</dbReference>
<evidence type="ECO:0000256" key="1">
    <source>
        <dbReference type="ARBA" id="ARBA00001933"/>
    </source>
</evidence>
<keyword evidence="8" id="KW-1185">Reference proteome</keyword>
<dbReference type="GO" id="GO:0006567">
    <property type="term" value="P:L-threonine catabolic process"/>
    <property type="evidence" value="ECO:0007669"/>
    <property type="project" value="TreeGrafter"/>
</dbReference>
<evidence type="ECO:0000313" key="8">
    <source>
        <dbReference type="Proteomes" id="UP000414233"/>
    </source>
</evidence>
<name>A0A5E4WZD8_9BURK</name>
<accession>A0A5E4WZD8</accession>
<reference evidence="7 8" key="1">
    <citation type="submission" date="2019-08" db="EMBL/GenBank/DDBJ databases">
        <authorList>
            <person name="Peeters C."/>
        </authorList>
    </citation>
    <scope>NUCLEOTIDE SEQUENCE [LARGE SCALE GENOMIC DNA]</scope>
    <source>
        <strain evidence="7 8">LMG 30175</strain>
    </source>
</reference>
<dbReference type="Pfam" id="PF00291">
    <property type="entry name" value="PALP"/>
    <property type="match status" value="1"/>
</dbReference>
<dbReference type="PANTHER" id="PTHR48078:SF6">
    <property type="entry name" value="L-THREONINE DEHYDRATASE CATABOLIC TDCB"/>
    <property type="match status" value="1"/>
</dbReference>
<evidence type="ECO:0000256" key="4">
    <source>
        <dbReference type="ARBA" id="ARBA00023239"/>
    </source>
</evidence>